<dbReference type="EMBL" id="JAGQDE010000014">
    <property type="protein sequence ID" value="MBQ0960397.1"/>
    <property type="molecule type" value="Genomic_DNA"/>
</dbReference>
<dbReference type="Pfam" id="PF02810">
    <property type="entry name" value="SEC-C"/>
    <property type="match status" value="1"/>
</dbReference>
<dbReference type="InterPro" id="IPR036255">
    <property type="entry name" value="YgfB-like_sf"/>
</dbReference>
<keyword evidence="2" id="KW-1185">Reference proteome</keyword>
<evidence type="ECO:0000313" key="2">
    <source>
        <dbReference type="Proteomes" id="UP000678374"/>
    </source>
</evidence>
<proteinExistence type="predicted"/>
<dbReference type="Proteomes" id="UP000678374">
    <property type="component" value="Unassembled WGS sequence"/>
</dbReference>
<gene>
    <name evidence="1" type="ORF">KAK06_15695</name>
</gene>
<sequence length="242" mass="27220">MIPITPQGFPPLSDEEIDELEAFLMEDRDGAEAMMFDTMDGYMHAVAIGPTTLKPQQWLPPIWGHTQVQGMVPAAQSIEQIDRILELVMRHFNSIIAALEDEQPDIYPHWSVREFEGQEFDDAEGWAWGFVQGVDLCRADWQPLLETDQGRAWYRPIGLLGEDDFGPEQDALTRTPAQRAELALQIPEAVLGMHAHWLPLRLAIHERAVARTLQTKVGRNEPCPCGSGKKFKKCCGAPADLH</sequence>
<dbReference type="PANTHER" id="PTHR33747">
    <property type="entry name" value="UPF0225 PROTEIN SCO1677"/>
    <property type="match status" value="1"/>
</dbReference>
<dbReference type="NCBIfam" id="TIGR02292">
    <property type="entry name" value="ygfB_yecA"/>
    <property type="match status" value="1"/>
</dbReference>
<organism evidence="1 2">
    <name type="scientific">Ideonella aquatica</name>
    <dbReference type="NCBI Taxonomy" id="2824119"/>
    <lineage>
        <taxon>Bacteria</taxon>
        <taxon>Pseudomonadati</taxon>
        <taxon>Pseudomonadota</taxon>
        <taxon>Betaproteobacteria</taxon>
        <taxon>Burkholderiales</taxon>
        <taxon>Sphaerotilaceae</taxon>
        <taxon>Ideonella</taxon>
    </lineage>
</organism>
<comment type="caution">
    <text evidence="1">The sequence shown here is derived from an EMBL/GenBank/DDBJ whole genome shotgun (WGS) entry which is preliminary data.</text>
</comment>
<dbReference type="InterPro" id="IPR004027">
    <property type="entry name" value="SEC_C_motif"/>
</dbReference>
<dbReference type="Pfam" id="PF03695">
    <property type="entry name" value="UPF0149"/>
    <property type="match status" value="1"/>
</dbReference>
<dbReference type="SUPFAM" id="SSF103642">
    <property type="entry name" value="Sec-C motif"/>
    <property type="match status" value="1"/>
</dbReference>
<dbReference type="SUPFAM" id="SSF101327">
    <property type="entry name" value="YgfB-like"/>
    <property type="match status" value="1"/>
</dbReference>
<dbReference type="PANTHER" id="PTHR33747:SF1">
    <property type="entry name" value="ADENYLATE CYCLASE-ASSOCIATED CAP C-TERMINAL DOMAIN-CONTAINING PROTEIN"/>
    <property type="match status" value="1"/>
</dbReference>
<dbReference type="InterPro" id="IPR011978">
    <property type="entry name" value="YgfB-like"/>
</dbReference>
<dbReference type="Gene3D" id="3.10.450.50">
    <property type="match status" value="1"/>
</dbReference>
<name>A0A940YP18_9BURK</name>
<dbReference type="Gene3D" id="1.20.120.740">
    <property type="entry name" value="YgfB uncharacterised protein family UPF0149, PF03695"/>
    <property type="match status" value="1"/>
</dbReference>
<accession>A0A940YP18</accession>
<protein>
    <submittedName>
        <fullName evidence="1">UPF0149 family protein</fullName>
    </submittedName>
</protein>
<dbReference type="RefSeq" id="WP_210803159.1">
    <property type="nucleotide sequence ID" value="NZ_JAGQDE010000014.1"/>
</dbReference>
<reference evidence="1" key="1">
    <citation type="submission" date="2021-04" db="EMBL/GenBank/DDBJ databases">
        <title>The genome sequence of Ideonella sp. 4Y11.</title>
        <authorList>
            <person name="Liu Y."/>
        </authorList>
    </citation>
    <scope>NUCLEOTIDE SEQUENCE</scope>
    <source>
        <strain evidence="1">4Y11</strain>
    </source>
</reference>
<dbReference type="AlphaFoldDB" id="A0A940YP18"/>
<evidence type="ECO:0000313" key="1">
    <source>
        <dbReference type="EMBL" id="MBQ0960397.1"/>
    </source>
</evidence>